<sequence length="41" mass="4427">MYKPSLGKIRNLLKNDVNPAVKGTAAIALGTWKDKTSIPES</sequence>
<dbReference type="EMBL" id="AHNZ02000063">
    <property type="protein sequence ID" value="EMO07276.1"/>
    <property type="molecule type" value="Genomic_DNA"/>
</dbReference>
<evidence type="ECO:0000313" key="1">
    <source>
        <dbReference type="EMBL" id="EMO07276.1"/>
    </source>
</evidence>
<evidence type="ECO:0008006" key="3">
    <source>
        <dbReference type="Google" id="ProtNLM"/>
    </source>
</evidence>
<dbReference type="AlphaFoldDB" id="M6RN89"/>
<gene>
    <name evidence="1" type="ORF">LEP1GSC116_4799</name>
</gene>
<dbReference type="Proteomes" id="UP000012092">
    <property type="component" value="Unassembled WGS sequence"/>
</dbReference>
<accession>M6RN89</accession>
<reference evidence="1 2" key="1">
    <citation type="submission" date="2013-01" db="EMBL/GenBank/DDBJ databases">
        <authorList>
            <person name="Harkins D.M."/>
            <person name="Durkin A.S."/>
            <person name="Brinkac L.M."/>
            <person name="Haft D.H."/>
            <person name="Selengut J.D."/>
            <person name="Sanka R."/>
            <person name="DePew J."/>
            <person name="Purushe J."/>
            <person name="Picardeau M."/>
            <person name="Werts C."/>
            <person name="Goarant C."/>
            <person name="Vinetz J.M."/>
            <person name="Sutton G.G."/>
            <person name="Nierman W.C."/>
            <person name="Fouts D.E."/>
        </authorList>
    </citation>
    <scope>NUCLEOTIDE SEQUENCE [LARGE SCALE GENOMIC DNA]</scope>
    <source>
        <strain evidence="1 2">Verdun HP</strain>
    </source>
</reference>
<evidence type="ECO:0000313" key="2">
    <source>
        <dbReference type="Proteomes" id="UP000012092"/>
    </source>
</evidence>
<organism evidence="1 2">
    <name type="scientific">Leptospira interrogans serovar Icterohaemorrhagiae str. Verdun HP</name>
    <dbReference type="NCBI Taxonomy" id="1049910"/>
    <lineage>
        <taxon>Bacteria</taxon>
        <taxon>Pseudomonadati</taxon>
        <taxon>Spirochaetota</taxon>
        <taxon>Spirochaetia</taxon>
        <taxon>Leptospirales</taxon>
        <taxon>Leptospiraceae</taxon>
        <taxon>Leptospira</taxon>
    </lineage>
</organism>
<comment type="caution">
    <text evidence="1">The sequence shown here is derived from an EMBL/GenBank/DDBJ whole genome shotgun (WGS) entry which is preliminary data.</text>
</comment>
<protein>
    <recommendedName>
        <fullName evidence="3">HEAT repeat protein</fullName>
    </recommendedName>
</protein>
<proteinExistence type="predicted"/>
<name>M6RN89_LEPIR</name>